<name>A0A2X2T0F4_9ENTR</name>
<dbReference type="AlphaFoldDB" id="A0A2X2T0F4"/>
<reference evidence="1 2" key="1">
    <citation type="submission" date="2018-06" db="EMBL/GenBank/DDBJ databases">
        <authorList>
            <consortium name="Pathogen Informatics"/>
            <person name="Doyle S."/>
        </authorList>
    </citation>
    <scope>NUCLEOTIDE SEQUENCE [LARGE SCALE GENOMIC DNA]</scope>
    <source>
        <strain evidence="1 2">NCTC12120</strain>
    </source>
</reference>
<gene>
    <name evidence="1" type="ORF">NCTC12120_01654</name>
</gene>
<proteinExistence type="predicted"/>
<evidence type="ECO:0000313" key="2">
    <source>
        <dbReference type="Proteomes" id="UP000251197"/>
    </source>
</evidence>
<accession>A0A2X2T0F4</accession>
<dbReference type="Proteomes" id="UP000251197">
    <property type="component" value="Unassembled WGS sequence"/>
</dbReference>
<protein>
    <submittedName>
        <fullName evidence="1">Uncharacterized protein</fullName>
    </submittedName>
</protein>
<sequence>MASDTQTLSQAIEPENTIANDNIYEDQTIGAELTRKDINRVAWAFNVAAGLV</sequence>
<organism evidence="1 2">
    <name type="scientific">Cedecea neteri</name>
    <dbReference type="NCBI Taxonomy" id="158822"/>
    <lineage>
        <taxon>Bacteria</taxon>
        <taxon>Pseudomonadati</taxon>
        <taxon>Pseudomonadota</taxon>
        <taxon>Gammaproteobacteria</taxon>
        <taxon>Enterobacterales</taxon>
        <taxon>Enterobacteriaceae</taxon>
        <taxon>Cedecea</taxon>
    </lineage>
</organism>
<evidence type="ECO:0000313" key="1">
    <source>
        <dbReference type="EMBL" id="SQA97808.1"/>
    </source>
</evidence>
<dbReference type="EMBL" id="UAVU01000003">
    <property type="protein sequence ID" value="SQA97808.1"/>
    <property type="molecule type" value="Genomic_DNA"/>
</dbReference>